<name>A0A8H5MAX9_9AGAR</name>
<dbReference type="AlphaFoldDB" id="A0A8H5MAX9"/>
<reference evidence="2 3" key="1">
    <citation type="journal article" date="2020" name="ISME J.">
        <title>Uncovering the hidden diversity of litter-decomposition mechanisms in mushroom-forming fungi.</title>
        <authorList>
            <person name="Floudas D."/>
            <person name="Bentzer J."/>
            <person name="Ahren D."/>
            <person name="Johansson T."/>
            <person name="Persson P."/>
            <person name="Tunlid A."/>
        </authorList>
    </citation>
    <scope>NUCLEOTIDE SEQUENCE [LARGE SCALE GENOMIC DNA]</scope>
    <source>
        <strain evidence="2 3">CBS 406.79</strain>
    </source>
</reference>
<dbReference type="EMBL" id="JAACJN010000033">
    <property type="protein sequence ID" value="KAF5387323.1"/>
    <property type="molecule type" value="Genomic_DNA"/>
</dbReference>
<dbReference type="PANTHER" id="PTHR33065">
    <property type="entry name" value="OS07G0486400 PROTEIN"/>
    <property type="match status" value="1"/>
</dbReference>
<dbReference type="PANTHER" id="PTHR33065:SF88">
    <property type="entry name" value="OS11G0104220 PROTEIN"/>
    <property type="match status" value="1"/>
</dbReference>
<dbReference type="Pfam" id="PF20241">
    <property type="entry name" value="DUF6598"/>
    <property type="match status" value="1"/>
</dbReference>
<dbReference type="Proteomes" id="UP000518752">
    <property type="component" value="Unassembled WGS sequence"/>
</dbReference>
<gene>
    <name evidence="2" type="ORF">D9757_005739</name>
</gene>
<accession>A0A8H5MAX9</accession>
<proteinExistence type="predicted"/>
<evidence type="ECO:0000259" key="1">
    <source>
        <dbReference type="Pfam" id="PF20241"/>
    </source>
</evidence>
<keyword evidence="3" id="KW-1185">Reference proteome</keyword>
<evidence type="ECO:0000313" key="3">
    <source>
        <dbReference type="Proteomes" id="UP000518752"/>
    </source>
</evidence>
<evidence type="ECO:0000313" key="2">
    <source>
        <dbReference type="EMBL" id="KAF5387323.1"/>
    </source>
</evidence>
<organism evidence="2 3">
    <name type="scientific">Collybiopsis confluens</name>
    <dbReference type="NCBI Taxonomy" id="2823264"/>
    <lineage>
        <taxon>Eukaryota</taxon>
        <taxon>Fungi</taxon>
        <taxon>Dikarya</taxon>
        <taxon>Basidiomycota</taxon>
        <taxon>Agaricomycotina</taxon>
        <taxon>Agaricomycetes</taxon>
        <taxon>Agaricomycetidae</taxon>
        <taxon>Agaricales</taxon>
        <taxon>Marasmiineae</taxon>
        <taxon>Omphalotaceae</taxon>
        <taxon>Collybiopsis</taxon>
    </lineage>
</organism>
<feature type="domain" description="DUF6598" evidence="1">
    <location>
        <begin position="11"/>
        <end position="246"/>
    </location>
</feature>
<dbReference type="InterPro" id="IPR046533">
    <property type="entry name" value="DUF6598"/>
</dbReference>
<protein>
    <recommendedName>
        <fullName evidence="1">DUF6598 domain-containing protein</fullName>
    </recommendedName>
</protein>
<sequence>MTISYPIGQPLLEVFHVRLSSIDGEDAVGKLYGSITVTDGAGTLDLWNRDESNPLDIKSGEDLLLEGPFRPVYAADEFQIDLELRNHVSQADELFVKGTISFNPFDYYTTYDDIHDHQISGDHGSVTVNYVPIRDALYAQISILPVNGDGGDVAYVYGMITADNGHGQSELFRKANNQHITMEPQQSIPLSRTVVAAPSDGSLVVTANLLSSDNEIAQGSVEFQPEYKKSESKYIAGGHGKVEVQISWL</sequence>
<dbReference type="OrthoDB" id="4927890at2759"/>
<comment type="caution">
    <text evidence="2">The sequence shown here is derived from an EMBL/GenBank/DDBJ whole genome shotgun (WGS) entry which is preliminary data.</text>
</comment>